<reference evidence="1 2" key="1">
    <citation type="submission" date="2017-12" db="EMBL/GenBank/DDBJ databases">
        <title>Isolation and characterization of an aerobic denitrifying Pseudomonas monteilii CY06 from aquaculture ponds.</title>
        <authorList>
            <person name="Ma Q."/>
            <person name="Cai Y."/>
            <person name="He Z."/>
        </authorList>
    </citation>
    <scope>NUCLEOTIDE SEQUENCE [LARGE SCALE GENOMIC DNA]</scope>
    <source>
        <strain evidence="1 2">CY06</strain>
    </source>
</reference>
<gene>
    <name evidence="1" type="ORF">CXB65_12550</name>
</gene>
<sequence>MAKRLPKDKINKQAQSLGKLSPIEEKVFSLCGAMGGGSADNENPFVTLKYFSHSFECFSAWEKEELKCFSDFLSSLRQRTWRQVLETSGKAGSKVGLGYTAYDLSTVKTSAEEHLRKVRSEIGDDITFFELRLNQKMRVHGFRAKAAFFLVLLDREHRVFPA</sequence>
<dbReference type="EMBL" id="PJCG01000018">
    <property type="protein sequence ID" value="PKI23602.1"/>
    <property type="molecule type" value="Genomic_DNA"/>
</dbReference>
<name>A0A2N1IS85_9PSED</name>
<organism evidence="1 2">
    <name type="scientific">Pseudomonas monteilii</name>
    <dbReference type="NCBI Taxonomy" id="76759"/>
    <lineage>
        <taxon>Bacteria</taxon>
        <taxon>Pseudomonadati</taxon>
        <taxon>Pseudomonadota</taxon>
        <taxon>Gammaproteobacteria</taxon>
        <taxon>Pseudomonadales</taxon>
        <taxon>Pseudomonadaceae</taxon>
        <taxon>Pseudomonas</taxon>
    </lineage>
</organism>
<evidence type="ECO:0000313" key="2">
    <source>
        <dbReference type="Proteomes" id="UP000233399"/>
    </source>
</evidence>
<evidence type="ECO:0000313" key="1">
    <source>
        <dbReference type="EMBL" id="PKI23602.1"/>
    </source>
</evidence>
<dbReference type="RefSeq" id="WP_021783287.1">
    <property type="nucleotide sequence ID" value="NZ_KK214965.1"/>
</dbReference>
<proteinExistence type="predicted"/>
<protein>
    <submittedName>
        <fullName evidence="1">Uncharacterized protein</fullName>
    </submittedName>
</protein>
<dbReference type="AlphaFoldDB" id="A0A2N1IS85"/>
<accession>A0A2N1IS85</accession>
<comment type="caution">
    <text evidence="1">The sequence shown here is derived from an EMBL/GenBank/DDBJ whole genome shotgun (WGS) entry which is preliminary data.</text>
</comment>
<dbReference type="Proteomes" id="UP000233399">
    <property type="component" value="Unassembled WGS sequence"/>
</dbReference>